<sequence length="187" mass="21316">MNMKKAVHKITITTTDVVLDGKPLDVTCSGSSILTELYRKYVNDYPKYFKMDILCKLGFIATELLLQTEGKVRFEPCENRAVVFFNRSSSLHADKSFESNISNRGNFYPSPAVFVYTLPNIVTGEIAIRNKYYGETNFIVIEKRDEDVFENIIDGVFTDNMTTSVVTGWLEAESEAEFNAEIYIIEK</sequence>
<evidence type="ECO:0008006" key="3">
    <source>
        <dbReference type="Google" id="ProtNLM"/>
    </source>
</evidence>
<name>A0ABN6EJ27_9BACT</name>
<organism evidence="1 2">
    <name type="scientific">Prevotella herbatica</name>
    <dbReference type="NCBI Taxonomy" id="2801997"/>
    <lineage>
        <taxon>Bacteria</taxon>
        <taxon>Pseudomonadati</taxon>
        <taxon>Bacteroidota</taxon>
        <taxon>Bacteroidia</taxon>
        <taxon>Bacteroidales</taxon>
        <taxon>Prevotellaceae</taxon>
        <taxon>Prevotella</taxon>
    </lineage>
</organism>
<gene>
    <name evidence="1" type="ORF">prwr041_18250</name>
</gene>
<dbReference type="EMBL" id="AP024484">
    <property type="protein sequence ID" value="BCS85932.1"/>
    <property type="molecule type" value="Genomic_DNA"/>
</dbReference>
<reference evidence="1 2" key="1">
    <citation type="journal article" date="2022" name="Int. J. Syst. Evol. Microbiol.">
        <title>Prevotella herbatica sp. nov., a plant polysaccharide-decomposing anaerobic bacterium isolated from a methanogenic reactor.</title>
        <authorList>
            <person name="Uek A."/>
            <person name="Tonouchi A."/>
            <person name="Kaku N."/>
            <person name="Ueki K."/>
        </authorList>
    </citation>
    <scope>NUCLEOTIDE SEQUENCE [LARGE SCALE GENOMIC DNA]</scope>
    <source>
        <strain evidence="1 2">WR041</strain>
    </source>
</reference>
<evidence type="ECO:0000313" key="2">
    <source>
        <dbReference type="Proteomes" id="UP001319045"/>
    </source>
</evidence>
<accession>A0ABN6EJ27</accession>
<dbReference type="Proteomes" id="UP001319045">
    <property type="component" value="Chromosome"/>
</dbReference>
<keyword evidence="2" id="KW-1185">Reference proteome</keyword>
<protein>
    <recommendedName>
        <fullName evidence="3">3-oxoacyl-ACP synthase</fullName>
    </recommendedName>
</protein>
<evidence type="ECO:0000313" key="1">
    <source>
        <dbReference type="EMBL" id="BCS85932.1"/>
    </source>
</evidence>
<proteinExistence type="predicted"/>